<proteinExistence type="predicted"/>
<evidence type="ECO:0000313" key="1">
    <source>
        <dbReference type="EMBL" id="JAH16879.1"/>
    </source>
</evidence>
<sequence>MNDTLIHDAIKPMPKHFVIMQIPSI</sequence>
<reference evidence="1" key="2">
    <citation type="journal article" date="2015" name="Fish Shellfish Immunol.">
        <title>Early steps in the European eel (Anguilla anguilla)-Vibrio vulnificus interaction in the gills: Role of the RtxA13 toxin.</title>
        <authorList>
            <person name="Callol A."/>
            <person name="Pajuelo D."/>
            <person name="Ebbesson L."/>
            <person name="Teles M."/>
            <person name="MacKenzie S."/>
            <person name="Amaro C."/>
        </authorList>
    </citation>
    <scope>NUCLEOTIDE SEQUENCE</scope>
</reference>
<protein>
    <submittedName>
        <fullName evidence="1">Uncharacterized protein</fullName>
    </submittedName>
</protein>
<organism evidence="1">
    <name type="scientific">Anguilla anguilla</name>
    <name type="common">European freshwater eel</name>
    <name type="synonym">Muraena anguilla</name>
    <dbReference type="NCBI Taxonomy" id="7936"/>
    <lineage>
        <taxon>Eukaryota</taxon>
        <taxon>Metazoa</taxon>
        <taxon>Chordata</taxon>
        <taxon>Craniata</taxon>
        <taxon>Vertebrata</taxon>
        <taxon>Euteleostomi</taxon>
        <taxon>Actinopterygii</taxon>
        <taxon>Neopterygii</taxon>
        <taxon>Teleostei</taxon>
        <taxon>Anguilliformes</taxon>
        <taxon>Anguillidae</taxon>
        <taxon>Anguilla</taxon>
    </lineage>
</organism>
<name>A0A0E9QJE2_ANGAN</name>
<accession>A0A0E9QJE2</accession>
<reference evidence="1" key="1">
    <citation type="submission" date="2014-11" db="EMBL/GenBank/DDBJ databases">
        <authorList>
            <person name="Amaro Gonzalez C."/>
        </authorList>
    </citation>
    <scope>NUCLEOTIDE SEQUENCE</scope>
</reference>
<dbReference type="EMBL" id="GBXM01091698">
    <property type="protein sequence ID" value="JAH16879.1"/>
    <property type="molecule type" value="Transcribed_RNA"/>
</dbReference>
<dbReference type="AlphaFoldDB" id="A0A0E9QJE2"/>